<dbReference type="Proteomes" id="UP000664521">
    <property type="component" value="Unassembled WGS sequence"/>
</dbReference>
<evidence type="ECO:0000256" key="2">
    <source>
        <dbReference type="ARBA" id="ARBA00022692"/>
    </source>
</evidence>
<feature type="transmembrane region" description="Helical" evidence="5">
    <location>
        <begin position="111"/>
        <end position="136"/>
    </location>
</feature>
<evidence type="ECO:0000313" key="6">
    <source>
        <dbReference type="EMBL" id="CAF9904227.1"/>
    </source>
</evidence>
<name>A0A8H3EET6_9LECA</name>
<evidence type="ECO:0000256" key="4">
    <source>
        <dbReference type="ARBA" id="ARBA00023136"/>
    </source>
</evidence>
<sequence>MYRLISRRLDGGCYHLTTIWLFTFSDLKTIAAPQTIFGILNGFHAPIFEIATTSSITPGRMICTAFWTYINLLPFLIDNQRQPASVEEDRLNKPWRPMPSKRLAPQQAKTLMFLLYAVAFIASLRLGGLRQCISLMALGYWYNDRGGAANCFSRNFINACGFVCFASGALEVALGSILPVKPVLFKWLLVIGGVVFSTVQLQDMYDQAGDRACGRQTLPLLVGDGTSRWMTALPMLFWSFFGPWFWAAEASMWMLCTGTGLVIVSRTLTMRKVSDDKTTFKIWNAWMVFLYMLPIISHRRSN</sequence>
<evidence type="ECO:0000313" key="7">
    <source>
        <dbReference type="Proteomes" id="UP000664521"/>
    </source>
</evidence>
<dbReference type="CDD" id="cd13965">
    <property type="entry name" value="PT_UbiA_3"/>
    <property type="match status" value="1"/>
</dbReference>
<dbReference type="EMBL" id="CAJPDS010000002">
    <property type="protein sequence ID" value="CAF9904227.1"/>
    <property type="molecule type" value="Genomic_DNA"/>
</dbReference>
<organism evidence="6 7">
    <name type="scientific">Heterodermia speciosa</name>
    <dbReference type="NCBI Taxonomy" id="116794"/>
    <lineage>
        <taxon>Eukaryota</taxon>
        <taxon>Fungi</taxon>
        <taxon>Dikarya</taxon>
        <taxon>Ascomycota</taxon>
        <taxon>Pezizomycotina</taxon>
        <taxon>Lecanoromycetes</taxon>
        <taxon>OSLEUM clade</taxon>
        <taxon>Lecanoromycetidae</taxon>
        <taxon>Caliciales</taxon>
        <taxon>Physciaceae</taxon>
        <taxon>Heterodermia</taxon>
    </lineage>
</organism>
<evidence type="ECO:0000256" key="5">
    <source>
        <dbReference type="SAM" id="Phobius"/>
    </source>
</evidence>
<dbReference type="InterPro" id="IPR044878">
    <property type="entry name" value="UbiA_sf"/>
</dbReference>
<gene>
    <name evidence="6" type="ORF">HETSPECPRED_003448</name>
</gene>
<dbReference type="GO" id="GO:0016765">
    <property type="term" value="F:transferase activity, transferring alkyl or aryl (other than methyl) groups"/>
    <property type="evidence" value="ECO:0007669"/>
    <property type="project" value="InterPro"/>
</dbReference>
<keyword evidence="4 5" id="KW-0472">Membrane</keyword>
<dbReference type="PANTHER" id="PTHR42723:SF1">
    <property type="entry name" value="CHLOROPHYLL SYNTHASE, CHLOROPLASTIC"/>
    <property type="match status" value="1"/>
</dbReference>
<keyword evidence="3 5" id="KW-1133">Transmembrane helix</keyword>
<protein>
    <recommendedName>
        <fullName evidence="8">Digeranylgeranylglyceryl phosphate synthase</fullName>
    </recommendedName>
</protein>
<reference evidence="6" key="1">
    <citation type="submission" date="2021-03" db="EMBL/GenBank/DDBJ databases">
        <authorList>
            <person name="Tagirdzhanova G."/>
        </authorList>
    </citation>
    <scope>NUCLEOTIDE SEQUENCE</scope>
</reference>
<dbReference type="InterPro" id="IPR000537">
    <property type="entry name" value="UbiA_prenyltransferase"/>
</dbReference>
<dbReference type="GO" id="GO:0016020">
    <property type="term" value="C:membrane"/>
    <property type="evidence" value="ECO:0007669"/>
    <property type="project" value="UniProtKB-SubCell"/>
</dbReference>
<evidence type="ECO:0000256" key="1">
    <source>
        <dbReference type="ARBA" id="ARBA00004141"/>
    </source>
</evidence>
<dbReference type="PANTHER" id="PTHR42723">
    <property type="entry name" value="CHLOROPHYLL SYNTHASE"/>
    <property type="match status" value="1"/>
</dbReference>
<feature type="transmembrane region" description="Helical" evidence="5">
    <location>
        <begin position="156"/>
        <end position="177"/>
    </location>
</feature>
<dbReference type="InterPro" id="IPR050475">
    <property type="entry name" value="Prenyltransferase_related"/>
</dbReference>
<comment type="subcellular location">
    <subcellularLocation>
        <location evidence="1">Membrane</location>
        <topology evidence="1">Multi-pass membrane protein</topology>
    </subcellularLocation>
</comment>
<keyword evidence="7" id="KW-1185">Reference proteome</keyword>
<evidence type="ECO:0008006" key="8">
    <source>
        <dbReference type="Google" id="ProtNLM"/>
    </source>
</evidence>
<dbReference type="Gene3D" id="1.10.357.140">
    <property type="entry name" value="UbiA prenyltransferase"/>
    <property type="match status" value="1"/>
</dbReference>
<dbReference type="Pfam" id="PF01040">
    <property type="entry name" value="UbiA"/>
    <property type="match status" value="1"/>
</dbReference>
<keyword evidence="2 5" id="KW-0812">Transmembrane</keyword>
<evidence type="ECO:0000256" key="3">
    <source>
        <dbReference type="ARBA" id="ARBA00022989"/>
    </source>
</evidence>
<comment type="caution">
    <text evidence="6">The sequence shown here is derived from an EMBL/GenBank/DDBJ whole genome shotgun (WGS) entry which is preliminary data.</text>
</comment>
<accession>A0A8H3EET6</accession>
<dbReference type="OrthoDB" id="434972at2759"/>
<feature type="transmembrane region" description="Helical" evidence="5">
    <location>
        <begin position="244"/>
        <end position="268"/>
    </location>
</feature>
<proteinExistence type="predicted"/>
<feature type="transmembrane region" description="Helical" evidence="5">
    <location>
        <begin position="184"/>
        <end position="201"/>
    </location>
</feature>
<feature type="transmembrane region" description="Helical" evidence="5">
    <location>
        <begin position="280"/>
        <end position="297"/>
    </location>
</feature>
<dbReference type="AlphaFoldDB" id="A0A8H3EET6"/>